<comment type="caution">
    <text evidence="1">The sequence shown here is derived from an EMBL/GenBank/DDBJ whole genome shotgun (WGS) entry which is preliminary data.</text>
</comment>
<evidence type="ECO:0000313" key="1">
    <source>
        <dbReference type="EMBL" id="OHA96738.1"/>
    </source>
</evidence>
<reference evidence="1 2" key="1">
    <citation type="journal article" date="2016" name="Nat. Commun.">
        <title>Thousands of microbial genomes shed light on interconnected biogeochemical processes in an aquifer system.</title>
        <authorList>
            <person name="Anantharaman K."/>
            <person name="Brown C.T."/>
            <person name="Hug L.A."/>
            <person name="Sharon I."/>
            <person name="Castelle C.J."/>
            <person name="Probst A.J."/>
            <person name="Thomas B.C."/>
            <person name="Singh A."/>
            <person name="Wilkins M.J."/>
            <person name="Karaoz U."/>
            <person name="Brodie E.L."/>
            <person name="Williams K.H."/>
            <person name="Hubbard S.S."/>
            <person name="Banfield J.F."/>
        </authorList>
    </citation>
    <scope>NUCLEOTIDE SEQUENCE [LARGE SCALE GENOMIC DNA]</scope>
</reference>
<proteinExistence type="predicted"/>
<dbReference type="AlphaFoldDB" id="A0A1G2TI50"/>
<organism evidence="1 2">
    <name type="scientific">Candidatus Zambryskibacteria bacterium RIFCSPHIGHO2_02_FULL_43_37</name>
    <dbReference type="NCBI Taxonomy" id="1802749"/>
    <lineage>
        <taxon>Bacteria</taxon>
        <taxon>Candidatus Zambryskiibacteriota</taxon>
    </lineage>
</organism>
<accession>A0A1G2TI50</accession>
<dbReference type="EMBL" id="MHVS01000004">
    <property type="protein sequence ID" value="OHA96738.1"/>
    <property type="molecule type" value="Genomic_DNA"/>
</dbReference>
<evidence type="ECO:0000313" key="2">
    <source>
        <dbReference type="Proteomes" id="UP000177279"/>
    </source>
</evidence>
<protein>
    <submittedName>
        <fullName evidence="1">Uncharacterized protein</fullName>
    </submittedName>
</protein>
<name>A0A1G2TI50_9BACT</name>
<gene>
    <name evidence="1" type="ORF">A3D49_02760</name>
</gene>
<sequence>MAKKISTKIMPDERPLTNAEFLESYNKNMPEGYPRVTLSQLERFKEVHASLFKNKGVWTLDHHRKRMIDWLPQNI</sequence>
<dbReference type="Proteomes" id="UP000177279">
    <property type="component" value="Unassembled WGS sequence"/>
</dbReference>